<name>A0ABP9RFB8_9PSEU</name>
<feature type="domain" description="Isochorismatase-like" evidence="2">
    <location>
        <begin position="27"/>
        <end position="226"/>
    </location>
</feature>
<dbReference type="InterPro" id="IPR000868">
    <property type="entry name" value="Isochorismatase-like_dom"/>
</dbReference>
<dbReference type="PANTHER" id="PTHR43540:SF6">
    <property type="entry name" value="ISOCHORISMATASE-LIKE DOMAIN-CONTAINING PROTEIN"/>
    <property type="match status" value="1"/>
</dbReference>
<evidence type="ECO:0000256" key="1">
    <source>
        <dbReference type="ARBA" id="ARBA00022801"/>
    </source>
</evidence>
<evidence type="ECO:0000313" key="4">
    <source>
        <dbReference type="Proteomes" id="UP001428817"/>
    </source>
</evidence>
<comment type="caution">
    <text evidence="3">The sequence shown here is derived from an EMBL/GenBank/DDBJ whole genome shotgun (WGS) entry which is preliminary data.</text>
</comment>
<dbReference type="Pfam" id="PF00857">
    <property type="entry name" value="Isochorismatase"/>
    <property type="match status" value="1"/>
</dbReference>
<dbReference type="PANTHER" id="PTHR43540">
    <property type="entry name" value="PEROXYUREIDOACRYLATE/UREIDOACRYLATE AMIDOHYDROLASE-RELATED"/>
    <property type="match status" value="1"/>
</dbReference>
<evidence type="ECO:0000313" key="3">
    <source>
        <dbReference type="EMBL" id="GAA5176402.1"/>
    </source>
</evidence>
<dbReference type="CDD" id="cd00431">
    <property type="entry name" value="cysteine_hydrolases"/>
    <property type="match status" value="1"/>
</dbReference>
<sequence length="235" mass="24849">MTASTAHGRPVEVAARPEPVGIDLAVTAVLVVDMQNDFGAPGGGMDLAGFDIGVVRAAVGPIARVLTSARNAGIPVIYLKHGYLPDLSDLGPADSKNWLGHIAVKVGETVTAPDGTVGRVRIKGTWNTEILPELAPEQGDIVLEKNRFSAFYNTELDATLRRLGVRNLIVTGCTTSVCAESTIRDAMFRDYRAILLADCTGELQGGEYHRASLALVERMFGWVADSSAFVAAVGG</sequence>
<accession>A0ABP9RFB8</accession>
<dbReference type="SUPFAM" id="SSF52499">
    <property type="entry name" value="Isochorismatase-like hydrolases"/>
    <property type="match status" value="1"/>
</dbReference>
<dbReference type="InterPro" id="IPR050272">
    <property type="entry name" value="Isochorismatase-like_hydrls"/>
</dbReference>
<gene>
    <name evidence="3" type="primary">rutB</name>
    <name evidence="3" type="ORF">GCM10023321_84700</name>
</gene>
<dbReference type="InterPro" id="IPR036380">
    <property type="entry name" value="Isochorismatase-like_sf"/>
</dbReference>
<dbReference type="RefSeq" id="WP_185065772.1">
    <property type="nucleotide sequence ID" value="NZ_BAABJP010000068.1"/>
</dbReference>
<keyword evidence="1" id="KW-0378">Hydrolase</keyword>
<reference evidence="4" key="1">
    <citation type="journal article" date="2019" name="Int. J. Syst. Evol. Microbiol.">
        <title>The Global Catalogue of Microorganisms (GCM) 10K type strain sequencing project: providing services to taxonomists for standard genome sequencing and annotation.</title>
        <authorList>
            <consortium name="The Broad Institute Genomics Platform"/>
            <consortium name="The Broad Institute Genome Sequencing Center for Infectious Disease"/>
            <person name="Wu L."/>
            <person name="Ma J."/>
        </authorList>
    </citation>
    <scope>NUCLEOTIDE SEQUENCE [LARGE SCALE GENOMIC DNA]</scope>
    <source>
        <strain evidence="4">JCM 18303</strain>
    </source>
</reference>
<proteinExistence type="predicted"/>
<evidence type="ECO:0000259" key="2">
    <source>
        <dbReference type="Pfam" id="PF00857"/>
    </source>
</evidence>
<keyword evidence="4" id="KW-1185">Reference proteome</keyword>
<dbReference type="Proteomes" id="UP001428817">
    <property type="component" value="Unassembled WGS sequence"/>
</dbReference>
<protein>
    <submittedName>
        <fullName evidence="3">Pyrimidine utilization protein B</fullName>
    </submittedName>
</protein>
<dbReference type="EMBL" id="BAABJP010000068">
    <property type="protein sequence ID" value="GAA5176402.1"/>
    <property type="molecule type" value="Genomic_DNA"/>
</dbReference>
<organism evidence="3 4">
    <name type="scientific">Pseudonocardia eucalypti</name>
    <dbReference type="NCBI Taxonomy" id="648755"/>
    <lineage>
        <taxon>Bacteria</taxon>
        <taxon>Bacillati</taxon>
        <taxon>Actinomycetota</taxon>
        <taxon>Actinomycetes</taxon>
        <taxon>Pseudonocardiales</taxon>
        <taxon>Pseudonocardiaceae</taxon>
        <taxon>Pseudonocardia</taxon>
    </lineage>
</organism>
<dbReference type="Gene3D" id="3.40.50.850">
    <property type="entry name" value="Isochorismatase-like"/>
    <property type="match status" value="1"/>
</dbReference>